<dbReference type="EMBL" id="BJXW01000022">
    <property type="protein sequence ID" value="GEN31712.1"/>
    <property type="molecule type" value="Genomic_DNA"/>
</dbReference>
<dbReference type="InterPro" id="IPR019264">
    <property type="entry name" value="DUF2179"/>
</dbReference>
<proteinExistence type="predicted"/>
<keyword evidence="9" id="KW-1185">Reference proteome</keyword>
<dbReference type="OrthoDB" id="1758221at2"/>
<dbReference type="CDD" id="cd16380">
    <property type="entry name" value="YitT_C"/>
    <property type="match status" value="1"/>
</dbReference>
<name>A0A511V321_9BACI</name>
<evidence type="ECO:0000256" key="4">
    <source>
        <dbReference type="ARBA" id="ARBA00022989"/>
    </source>
</evidence>
<dbReference type="InterPro" id="IPR015867">
    <property type="entry name" value="N-reg_PII/ATP_PRibTrfase_C"/>
</dbReference>
<evidence type="ECO:0000256" key="3">
    <source>
        <dbReference type="ARBA" id="ARBA00022692"/>
    </source>
</evidence>
<reference evidence="8 9" key="1">
    <citation type="submission" date="2019-07" db="EMBL/GenBank/DDBJ databases">
        <title>Whole genome shotgun sequence of Cerasibacillus quisquiliarum NBRC 102429.</title>
        <authorList>
            <person name="Hosoyama A."/>
            <person name="Uohara A."/>
            <person name="Ohji S."/>
            <person name="Ichikawa N."/>
        </authorList>
    </citation>
    <scope>NUCLEOTIDE SEQUENCE [LARGE SCALE GENOMIC DNA]</scope>
    <source>
        <strain evidence="8 9">NBRC 102429</strain>
    </source>
</reference>
<protein>
    <submittedName>
        <fullName evidence="8">UPF0750 membrane protein YvjA</fullName>
    </submittedName>
</protein>
<dbReference type="PANTHER" id="PTHR33545:SF9">
    <property type="entry name" value="UPF0750 MEMBRANE PROTEIN YITE"/>
    <property type="match status" value="1"/>
</dbReference>
<dbReference type="Pfam" id="PF10035">
    <property type="entry name" value="DUF2179"/>
    <property type="match status" value="1"/>
</dbReference>
<keyword evidence="3 6" id="KW-0812">Transmembrane</keyword>
<feature type="transmembrane region" description="Helical" evidence="6">
    <location>
        <begin position="155"/>
        <end position="183"/>
    </location>
</feature>
<dbReference type="RefSeq" id="WP_146938098.1">
    <property type="nucleotide sequence ID" value="NZ_BJXW01000022.1"/>
</dbReference>
<evidence type="ECO:0000313" key="9">
    <source>
        <dbReference type="Proteomes" id="UP000321491"/>
    </source>
</evidence>
<dbReference type="PIRSF" id="PIRSF006483">
    <property type="entry name" value="Membrane_protein_YitT"/>
    <property type="match status" value="1"/>
</dbReference>
<dbReference type="Pfam" id="PF02588">
    <property type="entry name" value="YitT_membrane"/>
    <property type="match status" value="1"/>
</dbReference>
<dbReference type="PANTHER" id="PTHR33545">
    <property type="entry name" value="UPF0750 MEMBRANE PROTEIN YITT-RELATED"/>
    <property type="match status" value="1"/>
</dbReference>
<comment type="caution">
    <text evidence="8">The sequence shown here is derived from an EMBL/GenBank/DDBJ whole genome shotgun (WGS) entry which is preliminary data.</text>
</comment>
<evidence type="ECO:0000313" key="8">
    <source>
        <dbReference type="EMBL" id="GEN31712.1"/>
    </source>
</evidence>
<keyword evidence="4 6" id="KW-1133">Transmembrane helix</keyword>
<gene>
    <name evidence="8" type="primary">yvjA</name>
    <name evidence="8" type="ORF">CQU01_19500</name>
</gene>
<feature type="transmembrane region" description="Helical" evidence="6">
    <location>
        <begin position="12"/>
        <end position="34"/>
    </location>
</feature>
<dbReference type="Gene3D" id="3.30.70.120">
    <property type="match status" value="1"/>
</dbReference>
<organism evidence="8 9">
    <name type="scientific">Cerasibacillus quisquiliarum</name>
    <dbReference type="NCBI Taxonomy" id="227865"/>
    <lineage>
        <taxon>Bacteria</taxon>
        <taxon>Bacillati</taxon>
        <taxon>Bacillota</taxon>
        <taxon>Bacilli</taxon>
        <taxon>Bacillales</taxon>
        <taxon>Bacillaceae</taxon>
        <taxon>Cerasibacillus</taxon>
    </lineage>
</organism>
<feature type="domain" description="DUF2179" evidence="7">
    <location>
        <begin position="221"/>
        <end position="274"/>
    </location>
</feature>
<feature type="transmembrane region" description="Helical" evidence="6">
    <location>
        <begin position="110"/>
        <end position="126"/>
    </location>
</feature>
<evidence type="ECO:0000256" key="6">
    <source>
        <dbReference type="SAM" id="Phobius"/>
    </source>
</evidence>
<dbReference type="InterPro" id="IPR003740">
    <property type="entry name" value="YitT"/>
</dbReference>
<keyword evidence="2" id="KW-1003">Cell membrane</keyword>
<evidence type="ECO:0000256" key="1">
    <source>
        <dbReference type="ARBA" id="ARBA00004651"/>
    </source>
</evidence>
<comment type="subcellular location">
    <subcellularLocation>
        <location evidence="1">Cell membrane</location>
        <topology evidence="1">Multi-pass membrane protein</topology>
    </subcellularLocation>
</comment>
<dbReference type="Proteomes" id="UP000321491">
    <property type="component" value="Unassembled WGS sequence"/>
</dbReference>
<sequence>MSRRQNQFIYRDYFYIFFGASLVGLSYNIFLLPAKLAAGGLSGVSTILYELFQLSPALTQFIMNIPIFIIGWIVLGKDFSKKTLIGTFWVPFVIWLSQDIPIYVTNPFLGALYGGAVLGIGLGFVYKGNGSTGGTAAIAQIVKKFTGISSGYSQFIVDGIVVIASLIVFNLELTLFALMAIYITGKAIDVVQIDTSRTKLILIITEHEDKIQALIKDEIDRGITKVRSIGGHTQKEKTMILCVAEQQEAVHLKKRLQEDESSFVIFLNASEILGRGFTLDKYDGQKL</sequence>
<evidence type="ECO:0000256" key="5">
    <source>
        <dbReference type="ARBA" id="ARBA00023136"/>
    </source>
</evidence>
<keyword evidence="5 6" id="KW-0472">Membrane</keyword>
<dbReference type="GO" id="GO:0005886">
    <property type="term" value="C:plasma membrane"/>
    <property type="evidence" value="ECO:0007669"/>
    <property type="project" value="UniProtKB-SubCell"/>
</dbReference>
<dbReference type="AlphaFoldDB" id="A0A511V321"/>
<feature type="transmembrane region" description="Helical" evidence="6">
    <location>
        <begin position="84"/>
        <end position="104"/>
    </location>
</feature>
<dbReference type="InterPro" id="IPR051461">
    <property type="entry name" value="UPF0750_membrane"/>
</dbReference>
<evidence type="ECO:0000259" key="7">
    <source>
        <dbReference type="Pfam" id="PF10035"/>
    </source>
</evidence>
<feature type="transmembrane region" description="Helical" evidence="6">
    <location>
        <begin position="54"/>
        <end position="75"/>
    </location>
</feature>
<evidence type="ECO:0000256" key="2">
    <source>
        <dbReference type="ARBA" id="ARBA00022475"/>
    </source>
</evidence>
<accession>A0A511V321</accession>